<organism evidence="2 3">
    <name type="scientific">Larkinella knui</name>
    <dbReference type="NCBI Taxonomy" id="2025310"/>
    <lineage>
        <taxon>Bacteria</taxon>
        <taxon>Pseudomonadati</taxon>
        <taxon>Bacteroidota</taxon>
        <taxon>Cytophagia</taxon>
        <taxon>Cytophagales</taxon>
        <taxon>Spirosomataceae</taxon>
        <taxon>Larkinella</taxon>
    </lineage>
</organism>
<feature type="signal peptide" evidence="1">
    <location>
        <begin position="1"/>
        <end position="24"/>
    </location>
</feature>
<proteinExistence type="predicted"/>
<gene>
    <name evidence="2" type="ORF">EHT87_22650</name>
</gene>
<evidence type="ECO:0000256" key="1">
    <source>
        <dbReference type="SAM" id="SignalP"/>
    </source>
</evidence>
<dbReference type="OrthoDB" id="961604at2"/>
<accession>A0A3P1CD58</accession>
<feature type="chain" id="PRO_5018116473" description="Secretion system C-terminal sorting domain-containing protein" evidence="1">
    <location>
        <begin position="25"/>
        <end position="132"/>
    </location>
</feature>
<keyword evidence="3" id="KW-1185">Reference proteome</keyword>
<sequence length="132" mass="14308">MKTLLKSLLVAFTLTVVTFSVSQAASNKPIRPTKVAAFQTALFTTAEGKLQIAVDKETGGAVVVRLRNTAGTDLFVQQVGKRHQTARMRLDISALPDGLYQVVISNGLENVKYALTLATQEPRVPTRLIALK</sequence>
<dbReference type="EMBL" id="RQJP01000005">
    <property type="protein sequence ID" value="RRB11293.1"/>
    <property type="molecule type" value="Genomic_DNA"/>
</dbReference>
<evidence type="ECO:0000313" key="2">
    <source>
        <dbReference type="EMBL" id="RRB11293.1"/>
    </source>
</evidence>
<evidence type="ECO:0000313" key="3">
    <source>
        <dbReference type="Proteomes" id="UP000274271"/>
    </source>
</evidence>
<name>A0A3P1CD58_9BACT</name>
<dbReference type="Proteomes" id="UP000274271">
    <property type="component" value="Unassembled WGS sequence"/>
</dbReference>
<comment type="caution">
    <text evidence="2">The sequence shown here is derived from an EMBL/GenBank/DDBJ whole genome shotgun (WGS) entry which is preliminary data.</text>
</comment>
<keyword evidence="1" id="KW-0732">Signal</keyword>
<reference evidence="2 3" key="1">
    <citation type="submission" date="2018-11" db="EMBL/GenBank/DDBJ databases">
        <authorList>
            <person name="Zhou Z."/>
            <person name="Wang G."/>
        </authorList>
    </citation>
    <scope>NUCLEOTIDE SEQUENCE [LARGE SCALE GENOMIC DNA]</scope>
    <source>
        <strain evidence="2 3">KCTC42998</strain>
    </source>
</reference>
<dbReference type="AlphaFoldDB" id="A0A3P1CD58"/>
<evidence type="ECO:0008006" key="4">
    <source>
        <dbReference type="Google" id="ProtNLM"/>
    </source>
</evidence>
<protein>
    <recommendedName>
        <fullName evidence="4">Secretion system C-terminal sorting domain-containing protein</fullName>
    </recommendedName>
</protein>
<dbReference type="RefSeq" id="WP_124908963.1">
    <property type="nucleotide sequence ID" value="NZ_RQJP01000005.1"/>
</dbReference>